<dbReference type="SUPFAM" id="SSF47336">
    <property type="entry name" value="ACP-like"/>
    <property type="match status" value="1"/>
</dbReference>
<dbReference type="EMBL" id="JADGJW010000910">
    <property type="protein sequence ID" value="KAJ3210035.1"/>
    <property type="molecule type" value="Genomic_DNA"/>
</dbReference>
<reference evidence="5" key="1">
    <citation type="submission" date="2020-05" db="EMBL/GenBank/DDBJ databases">
        <title>Phylogenomic resolution of chytrid fungi.</title>
        <authorList>
            <person name="Stajich J.E."/>
            <person name="Amses K."/>
            <person name="Simmons R."/>
            <person name="Seto K."/>
            <person name="Myers J."/>
            <person name="Bonds A."/>
            <person name="Quandt C.A."/>
            <person name="Barry K."/>
            <person name="Liu P."/>
            <person name="Grigoriev I."/>
            <person name="Longcore J.E."/>
            <person name="James T.Y."/>
        </authorList>
    </citation>
    <scope>NUCLEOTIDE SEQUENCE</scope>
    <source>
        <strain evidence="5">JEL0476</strain>
    </source>
</reference>
<evidence type="ECO:0000259" key="4">
    <source>
        <dbReference type="PROSITE" id="PS50075"/>
    </source>
</evidence>
<protein>
    <recommendedName>
        <fullName evidence="4">Carrier domain-containing protein</fullName>
    </recommendedName>
</protein>
<dbReference type="InterPro" id="IPR009081">
    <property type="entry name" value="PP-bd_ACP"/>
</dbReference>
<gene>
    <name evidence="5" type="ORF">HK099_008378</name>
</gene>
<evidence type="ECO:0000313" key="6">
    <source>
        <dbReference type="Proteomes" id="UP001211065"/>
    </source>
</evidence>
<dbReference type="GO" id="GO:0016874">
    <property type="term" value="F:ligase activity"/>
    <property type="evidence" value="ECO:0007669"/>
    <property type="project" value="UniProtKB-KW"/>
</dbReference>
<dbReference type="Gene3D" id="1.10.1200.10">
    <property type="entry name" value="ACP-like"/>
    <property type="match status" value="1"/>
</dbReference>
<dbReference type="PROSITE" id="PS50075">
    <property type="entry name" value="CARRIER"/>
    <property type="match status" value="1"/>
</dbReference>
<dbReference type="GO" id="GO:0031177">
    <property type="term" value="F:phosphopantetheine binding"/>
    <property type="evidence" value="ECO:0007669"/>
    <property type="project" value="TreeGrafter"/>
</dbReference>
<dbReference type="AlphaFoldDB" id="A0AAD5TVW1"/>
<dbReference type="Gene3D" id="3.40.50.1820">
    <property type="entry name" value="alpha/beta hydrolase"/>
    <property type="match status" value="1"/>
</dbReference>
<evidence type="ECO:0000313" key="5">
    <source>
        <dbReference type="EMBL" id="KAJ3210035.1"/>
    </source>
</evidence>
<accession>A0AAD5TVW1</accession>
<dbReference type="PANTHER" id="PTHR45527:SF1">
    <property type="entry name" value="FATTY ACID SYNTHASE"/>
    <property type="match status" value="1"/>
</dbReference>
<dbReference type="Pfam" id="PF00550">
    <property type="entry name" value="PP-binding"/>
    <property type="match status" value="1"/>
</dbReference>
<dbReference type="PANTHER" id="PTHR45527">
    <property type="entry name" value="NONRIBOSOMAL PEPTIDE SYNTHETASE"/>
    <property type="match status" value="1"/>
</dbReference>
<evidence type="ECO:0000256" key="2">
    <source>
        <dbReference type="ARBA" id="ARBA00022553"/>
    </source>
</evidence>
<keyword evidence="1" id="KW-0596">Phosphopantetheine</keyword>
<dbReference type="InterPro" id="IPR036736">
    <property type="entry name" value="ACP-like_sf"/>
</dbReference>
<keyword evidence="6" id="KW-1185">Reference proteome</keyword>
<dbReference type="GO" id="GO:0005737">
    <property type="term" value="C:cytoplasm"/>
    <property type="evidence" value="ECO:0007669"/>
    <property type="project" value="TreeGrafter"/>
</dbReference>
<dbReference type="GO" id="GO:0043041">
    <property type="term" value="P:amino acid activation for nonribosomal peptide biosynthetic process"/>
    <property type="evidence" value="ECO:0007669"/>
    <property type="project" value="TreeGrafter"/>
</dbReference>
<feature type="domain" description="Carrier" evidence="4">
    <location>
        <begin position="36"/>
        <end position="112"/>
    </location>
</feature>
<keyword evidence="2" id="KW-0597">Phosphoprotein</keyword>
<dbReference type="Pfam" id="PF03959">
    <property type="entry name" value="FSH1"/>
    <property type="match status" value="1"/>
</dbReference>
<comment type="caution">
    <text evidence="5">The sequence shown here is derived from an EMBL/GenBank/DDBJ whole genome shotgun (WGS) entry which is preliminary data.</text>
</comment>
<name>A0AAD5TVW1_9FUNG</name>
<evidence type="ECO:0000256" key="3">
    <source>
        <dbReference type="ARBA" id="ARBA00022598"/>
    </source>
</evidence>
<dbReference type="Proteomes" id="UP001211065">
    <property type="component" value="Unassembled WGS sequence"/>
</dbReference>
<evidence type="ECO:0000256" key="1">
    <source>
        <dbReference type="ARBA" id="ARBA00022450"/>
    </source>
</evidence>
<organism evidence="5 6">
    <name type="scientific">Clydaea vesicula</name>
    <dbReference type="NCBI Taxonomy" id="447962"/>
    <lineage>
        <taxon>Eukaryota</taxon>
        <taxon>Fungi</taxon>
        <taxon>Fungi incertae sedis</taxon>
        <taxon>Chytridiomycota</taxon>
        <taxon>Chytridiomycota incertae sedis</taxon>
        <taxon>Chytridiomycetes</taxon>
        <taxon>Lobulomycetales</taxon>
        <taxon>Lobulomycetaceae</taxon>
        <taxon>Clydaea</taxon>
    </lineage>
</organism>
<dbReference type="FunFam" id="1.10.1200.10:FF:000005">
    <property type="entry name" value="Nonribosomal peptide synthetase 1"/>
    <property type="match status" value="1"/>
</dbReference>
<dbReference type="InterPro" id="IPR029058">
    <property type="entry name" value="AB_hydrolase_fold"/>
</dbReference>
<dbReference type="InterPro" id="IPR005645">
    <property type="entry name" value="FSH-like_dom"/>
</dbReference>
<keyword evidence="3" id="KW-0436">Ligase</keyword>
<sequence length="398" mass="44778">MCPAAYVTLDVFPTTANGKIDKAKLLTLETSSFEEEPKTKTEKQLAQIWSALLKIDISKIKRNTSFFEIGGDSISAMQLVANSKNIGLNLTTTQIFNRSTLSQLSLLKISETLLPSASQTSSSGSDETFAGKDLVKFPYTNTMESLSNSLPKDSFYTLKKSFRPLFKQNHLKIVCFHGQGSNAEIFSHQLQLVMSTLGSTVKFHFIESQKETTTSHFTKYYDLVFKKWWSGSFIRKSTVMKSVENVVKELEEIGHVDAILGFSQGASLLELLDRFAEMGKIKKTWNFSILLSGMPLKSITLPYSINKGIDGGIKAPALVVNGKKERSKIKREMIDRYDVNQLEHFEHSMGHEIPQHTNFTRKFAEKILKMAYNERIRVENNDAEGTVSSVVHIDDDAF</sequence>
<proteinExistence type="predicted"/>
<dbReference type="GO" id="GO:0044550">
    <property type="term" value="P:secondary metabolite biosynthetic process"/>
    <property type="evidence" value="ECO:0007669"/>
    <property type="project" value="TreeGrafter"/>
</dbReference>